<dbReference type="Pfam" id="PF00400">
    <property type="entry name" value="WD40"/>
    <property type="match status" value="3"/>
</dbReference>
<evidence type="ECO:0000256" key="2">
    <source>
        <dbReference type="ARBA" id="ARBA00022737"/>
    </source>
</evidence>
<dbReference type="InterPro" id="IPR015943">
    <property type="entry name" value="WD40/YVTN_repeat-like_dom_sf"/>
</dbReference>
<dbReference type="PROSITE" id="PS50294">
    <property type="entry name" value="WD_REPEATS_REGION"/>
    <property type="match status" value="3"/>
</dbReference>
<dbReference type="CDD" id="cd00200">
    <property type="entry name" value="WD40"/>
    <property type="match status" value="1"/>
</dbReference>
<keyword evidence="5" id="KW-1185">Reference proteome</keyword>
<keyword evidence="1 3" id="KW-0853">WD repeat</keyword>
<dbReference type="HOGENOM" id="CLU_000288_57_19_1"/>
<dbReference type="GO" id="GO:0046540">
    <property type="term" value="C:U4/U6 x U5 tri-snRNP complex"/>
    <property type="evidence" value="ECO:0007669"/>
    <property type="project" value="TreeGrafter"/>
</dbReference>
<dbReference type="PANTHER" id="PTHR19846">
    <property type="entry name" value="WD40 REPEAT PROTEIN"/>
    <property type="match status" value="1"/>
</dbReference>
<dbReference type="PRINTS" id="PR00320">
    <property type="entry name" value="GPROTEINBRPT"/>
</dbReference>
<feature type="repeat" description="WD" evidence="3">
    <location>
        <begin position="60"/>
        <end position="101"/>
    </location>
</feature>
<dbReference type="Proteomes" id="UP000054485">
    <property type="component" value="Unassembled WGS sequence"/>
</dbReference>
<dbReference type="OrthoDB" id="3267146at2759"/>
<protein>
    <recommendedName>
        <fullName evidence="6">WD40 repeat-like protein</fullName>
    </recommendedName>
</protein>
<evidence type="ECO:0000313" key="5">
    <source>
        <dbReference type="Proteomes" id="UP000054485"/>
    </source>
</evidence>
<name>A0A0D0ATU0_9AGAM</name>
<feature type="non-terminal residue" evidence="4">
    <location>
        <position position="1"/>
    </location>
</feature>
<dbReference type="SMART" id="SM00320">
    <property type="entry name" value="WD40"/>
    <property type="match status" value="3"/>
</dbReference>
<reference evidence="5" key="2">
    <citation type="submission" date="2015-01" db="EMBL/GenBank/DDBJ databases">
        <title>Evolutionary Origins and Diversification of the Mycorrhizal Mutualists.</title>
        <authorList>
            <consortium name="DOE Joint Genome Institute"/>
            <consortium name="Mycorrhizal Genomics Consortium"/>
            <person name="Kohler A."/>
            <person name="Kuo A."/>
            <person name="Nagy L.G."/>
            <person name="Floudas D."/>
            <person name="Copeland A."/>
            <person name="Barry K.W."/>
            <person name="Cichocki N."/>
            <person name="Veneault-Fourrey C."/>
            <person name="LaButti K."/>
            <person name="Lindquist E.A."/>
            <person name="Lipzen A."/>
            <person name="Lundell T."/>
            <person name="Morin E."/>
            <person name="Murat C."/>
            <person name="Riley R."/>
            <person name="Ohm R."/>
            <person name="Sun H."/>
            <person name="Tunlid A."/>
            <person name="Henrissat B."/>
            <person name="Grigoriev I.V."/>
            <person name="Hibbett D.S."/>
            <person name="Martin F."/>
        </authorList>
    </citation>
    <scope>NUCLEOTIDE SEQUENCE [LARGE SCALE GENOMIC DNA]</scope>
    <source>
        <strain evidence="5">UH-Slu-Lm8-n1</strain>
    </source>
</reference>
<keyword evidence="2" id="KW-0677">Repeat</keyword>
<sequence length="265" mass="28800">TVRLWDVGTGQPVGEPLRGHTHSVTSVSFSPDGTRIVTGSWDNTVRLWDAGTGQPVGEPLRGHTSPVTSVSFSLDGTRIVTGSWDNTVRLWDAGTRKPVGEPLRGHTHSVTSVSFSPDGTRIVTGSSDRTVRLWDAVMTQPLQESAVSDPSAFSHEHCTIEATTTMTLNNHSISFSSNNSIHALCNTSEFMEGASHHDCHPSSFSLNGDSGWVVGPKGRLLFWVPPASRHSFYNPSTVLVIPRGGPELDLSRMAHGQHWQKCREQ</sequence>
<dbReference type="GO" id="GO:0000398">
    <property type="term" value="P:mRNA splicing, via spliceosome"/>
    <property type="evidence" value="ECO:0007669"/>
    <property type="project" value="TreeGrafter"/>
</dbReference>
<evidence type="ECO:0000313" key="4">
    <source>
        <dbReference type="EMBL" id="KIK35353.1"/>
    </source>
</evidence>
<dbReference type="AlphaFoldDB" id="A0A0D0ATU0"/>
<feature type="repeat" description="WD" evidence="3">
    <location>
        <begin position="17"/>
        <end position="58"/>
    </location>
</feature>
<evidence type="ECO:0008006" key="6">
    <source>
        <dbReference type="Google" id="ProtNLM"/>
    </source>
</evidence>
<dbReference type="SUPFAM" id="SSF50978">
    <property type="entry name" value="WD40 repeat-like"/>
    <property type="match status" value="1"/>
</dbReference>
<feature type="repeat" description="WD" evidence="3">
    <location>
        <begin position="103"/>
        <end position="135"/>
    </location>
</feature>
<dbReference type="EMBL" id="KN835633">
    <property type="protein sequence ID" value="KIK35353.1"/>
    <property type="molecule type" value="Genomic_DNA"/>
</dbReference>
<proteinExistence type="predicted"/>
<dbReference type="InterPro" id="IPR020472">
    <property type="entry name" value="WD40_PAC1"/>
</dbReference>
<gene>
    <name evidence="4" type="ORF">CY34DRAFT_587273</name>
</gene>
<accession>A0A0D0ATU0</accession>
<dbReference type="PANTHER" id="PTHR19846:SF0">
    <property type="entry name" value="PRE-MRNA PROCESSING FACTOR 4"/>
    <property type="match status" value="1"/>
</dbReference>
<dbReference type="InterPro" id="IPR036322">
    <property type="entry name" value="WD40_repeat_dom_sf"/>
</dbReference>
<dbReference type="GO" id="GO:0030621">
    <property type="term" value="F:U4 snRNA binding"/>
    <property type="evidence" value="ECO:0007669"/>
    <property type="project" value="TreeGrafter"/>
</dbReference>
<dbReference type="GO" id="GO:0017070">
    <property type="term" value="F:U6 snRNA binding"/>
    <property type="evidence" value="ECO:0007669"/>
    <property type="project" value="TreeGrafter"/>
</dbReference>
<evidence type="ECO:0000256" key="1">
    <source>
        <dbReference type="ARBA" id="ARBA00022574"/>
    </source>
</evidence>
<dbReference type="STRING" id="930992.A0A0D0ATU0"/>
<dbReference type="InterPro" id="IPR001680">
    <property type="entry name" value="WD40_rpt"/>
</dbReference>
<dbReference type="InParanoid" id="A0A0D0ATU0"/>
<reference evidence="4 5" key="1">
    <citation type="submission" date="2014-04" db="EMBL/GenBank/DDBJ databases">
        <authorList>
            <consortium name="DOE Joint Genome Institute"/>
            <person name="Kuo A."/>
            <person name="Ruytinx J."/>
            <person name="Rineau F."/>
            <person name="Colpaert J."/>
            <person name="Kohler A."/>
            <person name="Nagy L.G."/>
            <person name="Floudas D."/>
            <person name="Copeland A."/>
            <person name="Barry K.W."/>
            <person name="Cichocki N."/>
            <person name="Veneault-Fourrey C."/>
            <person name="LaButti K."/>
            <person name="Lindquist E.A."/>
            <person name="Lipzen A."/>
            <person name="Lundell T."/>
            <person name="Morin E."/>
            <person name="Murat C."/>
            <person name="Sun H."/>
            <person name="Tunlid A."/>
            <person name="Henrissat B."/>
            <person name="Grigoriev I.V."/>
            <person name="Hibbett D.S."/>
            <person name="Martin F."/>
            <person name="Nordberg H.P."/>
            <person name="Cantor M.N."/>
            <person name="Hua S.X."/>
        </authorList>
    </citation>
    <scope>NUCLEOTIDE SEQUENCE [LARGE SCALE GENOMIC DNA]</scope>
    <source>
        <strain evidence="4 5">UH-Slu-Lm8-n1</strain>
    </source>
</reference>
<dbReference type="Gene3D" id="2.130.10.10">
    <property type="entry name" value="YVTN repeat-like/Quinoprotein amine dehydrogenase"/>
    <property type="match status" value="2"/>
</dbReference>
<dbReference type="PROSITE" id="PS50082">
    <property type="entry name" value="WD_REPEATS_2"/>
    <property type="match status" value="3"/>
</dbReference>
<organism evidence="4 5">
    <name type="scientific">Suillus luteus UH-Slu-Lm8-n1</name>
    <dbReference type="NCBI Taxonomy" id="930992"/>
    <lineage>
        <taxon>Eukaryota</taxon>
        <taxon>Fungi</taxon>
        <taxon>Dikarya</taxon>
        <taxon>Basidiomycota</taxon>
        <taxon>Agaricomycotina</taxon>
        <taxon>Agaricomycetes</taxon>
        <taxon>Agaricomycetidae</taxon>
        <taxon>Boletales</taxon>
        <taxon>Suillineae</taxon>
        <taxon>Suillaceae</taxon>
        <taxon>Suillus</taxon>
    </lineage>
</organism>
<evidence type="ECO:0000256" key="3">
    <source>
        <dbReference type="PROSITE-ProRule" id="PRU00221"/>
    </source>
</evidence>